<protein>
    <submittedName>
        <fullName evidence="2">Putative lea domain protein</fullName>
    </submittedName>
</protein>
<dbReference type="OrthoDB" id="4023585at2759"/>
<reference evidence="2 3" key="2">
    <citation type="submission" date="2015-05" db="EMBL/GenBank/DDBJ databases">
        <authorList>
            <person name="Morales-Cruz A."/>
            <person name="Amrine K.C."/>
            <person name="Cantu D."/>
        </authorList>
    </citation>
    <scope>NUCLEOTIDE SEQUENCE [LARGE SCALE GENOMIC DNA]</scope>
    <source>
        <strain evidence="2">UCRPC4</strain>
    </source>
</reference>
<sequence length="110" mass="11546">MSFLFRSSRSLLISTRPATRAFSTTIPQQKVVPDAVKEPLKKVDRVVSDAAVAGIEKGEQITDKAKSAAGVNAKKAEGSAAELSGEAKGKTEELKGKAKGTAEEIKGKMS</sequence>
<keyword evidence="3" id="KW-1185">Reference proteome</keyword>
<evidence type="ECO:0000313" key="2">
    <source>
        <dbReference type="EMBL" id="KKY15500.1"/>
    </source>
</evidence>
<dbReference type="Proteomes" id="UP000053317">
    <property type="component" value="Unassembled WGS sequence"/>
</dbReference>
<accession>A0A0G2GEP5</accession>
<evidence type="ECO:0000256" key="1">
    <source>
        <dbReference type="SAM" id="MobiDB-lite"/>
    </source>
</evidence>
<comment type="caution">
    <text evidence="2">The sequence shown here is derived from an EMBL/GenBank/DDBJ whole genome shotgun (WGS) entry which is preliminary data.</text>
</comment>
<feature type="compositionally biased region" description="Basic and acidic residues" evidence="1">
    <location>
        <begin position="85"/>
        <end position="110"/>
    </location>
</feature>
<gene>
    <name evidence="2" type="ORF">UCRPC4_g06303</name>
</gene>
<organism evidence="2 3">
    <name type="scientific">Phaeomoniella chlamydospora</name>
    <name type="common">Phaeoacremonium chlamydosporum</name>
    <dbReference type="NCBI Taxonomy" id="158046"/>
    <lineage>
        <taxon>Eukaryota</taxon>
        <taxon>Fungi</taxon>
        <taxon>Dikarya</taxon>
        <taxon>Ascomycota</taxon>
        <taxon>Pezizomycotina</taxon>
        <taxon>Eurotiomycetes</taxon>
        <taxon>Chaetothyriomycetidae</taxon>
        <taxon>Phaeomoniellales</taxon>
        <taxon>Phaeomoniellaceae</taxon>
        <taxon>Phaeomoniella</taxon>
    </lineage>
</organism>
<name>A0A0G2GEP5_PHACM</name>
<reference evidence="2 3" key="1">
    <citation type="submission" date="2015-05" db="EMBL/GenBank/DDBJ databases">
        <title>Distinctive expansion of gene families associated with plant cell wall degradation and secondary metabolism in the genomes of grapevine trunk pathogens.</title>
        <authorList>
            <person name="Lawrence D.P."/>
            <person name="Travadon R."/>
            <person name="Rolshausen P.E."/>
            <person name="Baumgartner K."/>
        </authorList>
    </citation>
    <scope>NUCLEOTIDE SEQUENCE [LARGE SCALE GENOMIC DNA]</scope>
    <source>
        <strain evidence="2">UCRPC4</strain>
    </source>
</reference>
<dbReference type="AlphaFoldDB" id="A0A0G2GEP5"/>
<dbReference type="EMBL" id="LCWF01000185">
    <property type="protein sequence ID" value="KKY15500.1"/>
    <property type="molecule type" value="Genomic_DNA"/>
</dbReference>
<evidence type="ECO:0000313" key="3">
    <source>
        <dbReference type="Proteomes" id="UP000053317"/>
    </source>
</evidence>
<proteinExistence type="predicted"/>
<feature type="region of interest" description="Disordered" evidence="1">
    <location>
        <begin position="65"/>
        <end position="110"/>
    </location>
</feature>